<feature type="compositionally biased region" description="Low complexity" evidence="6">
    <location>
        <begin position="701"/>
        <end position="714"/>
    </location>
</feature>
<dbReference type="InterPro" id="IPR050815">
    <property type="entry name" value="TF_fung"/>
</dbReference>
<evidence type="ECO:0000256" key="4">
    <source>
        <dbReference type="ARBA" id="ARBA00023163"/>
    </source>
</evidence>
<accession>A0ABR0SH17</accession>
<evidence type="ECO:0000313" key="9">
    <source>
        <dbReference type="Proteomes" id="UP001338125"/>
    </source>
</evidence>
<keyword evidence="5" id="KW-0539">Nucleus</keyword>
<dbReference type="PANTHER" id="PTHR47338:SF5">
    <property type="entry name" value="ZN(II)2CYS6 TRANSCRIPTION FACTOR (EUROFUNG)"/>
    <property type="match status" value="1"/>
</dbReference>
<dbReference type="InterPro" id="IPR007219">
    <property type="entry name" value="XnlR_reg_dom"/>
</dbReference>
<dbReference type="PANTHER" id="PTHR47338">
    <property type="entry name" value="ZN(II)2CYS6 TRANSCRIPTION FACTOR (EUROFUNG)-RELATED"/>
    <property type="match status" value="1"/>
</dbReference>
<reference evidence="8 9" key="1">
    <citation type="submission" date="2024-01" db="EMBL/GenBank/DDBJ databases">
        <title>Complete genome of Cladobotryum mycophilum ATHUM6906.</title>
        <authorList>
            <person name="Christinaki A.C."/>
            <person name="Myridakis A.I."/>
            <person name="Kouvelis V.N."/>
        </authorList>
    </citation>
    <scope>NUCLEOTIDE SEQUENCE [LARGE SCALE GENOMIC DNA]</scope>
    <source>
        <strain evidence="8 9">ATHUM6906</strain>
    </source>
</reference>
<comment type="caution">
    <text evidence="8">The sequence shown here is derived from an EMBL/GenBank/DDBJ whole genome shotgun (WGS) entry which is preliminary data.</text>
</comment>
<keyword evidence="9" id="KW-1185">Reference proteome</keyword>
<keyword evidence="4" id="KW-0804">Transcription</keyword>
<feature type="region of interest" description="Disordered" evidence="6">
    <location>
        <begin position="42"/>
        <end position="88"/>
    </location>
</feature>
<evidence type="ECO:0000256" key="3">
    <source>
        <dbReference type="ARBA" id="ARBA00023015"/>
    </source>
</evidence>
<protein>
    <recommendedName>
        <fullName evidence="7">Xylanolytic transcriptional activator regulatory domain-containing protein</fullName>
    </recommendedName>
</protein>
<feature type="region of interest" description="Disordered" evidence="6">
    <location>
        <begin position="526"/>
        <end position="634"/>
    </location>
</feature>
<keyword evidence="3" id="KW-0805">Transcription regulation</keyword>
<keyword evidence="2" id="KW-0479">Metal-binding</keyword>
<comment type="subcellular location">
    <subcellularLocation>
        <location evidence="1">Nucleus</location>
    </subcellularLocation>
</comment>
<feature type="region of interest" description="Disordered" evidence="6">
    <location>
        <begin position="701"/>
        <end position="746"/>
    </location>
</feature>
<evidence type="ECO:0000259" key="7">
    <source>
        <dbReference type="SMART" id="SM00906"/>
    </source>
</evidence>
<evidence type="ECO:0000313" key="8">
    <source>
        <dbReference type="EMBL" id="KAK5991111.1"/>
    </source>
</evidence>
<evidence type="ECO:0000256" key="1">
    <source>
        <dbReference type="ARBA" id="ARBA00004123"/>
    </source>
</evidence>
<gene>
    <name evidence="8" type="ORF">PT974_09389</name>
</gene>
<evidence type="ECO:0000256" key="5">
    <source>
        <dbReference type="ARBA" id="ARBA00023242"/>
    </source>
</evidence>
<dbReference type="Pfam" id="PF04082">
    <property type="entry name" value="Fungal_trans"/>
    <property type="match status" value="1"/>
</dbReference>
<dbReference type="Proteomes" id="UP001338125">
    <property type="component" value="Unassembled WGS sequence"/>
</dbReference>
<feature type="compositionally biased region" description="Low complexity" evidence="6">
    <location>
        <begin position="602"/>
        <end position="634"/>
    </location>
</feature>
<dbReference type="SMART" id="SM00906">
    <property type="entry name" value="Fungal_trans"/>
    <property type="match status" value="2"/>
</dbReference>
<proteinExistence type="predicted"/>
<name>A0ABR0SH17_9HYPO</name>
<organism evidence="8 9">
    <name type="scientific">Cladobotryum mycophilum</name>
    <dbReference type="NCBI Taxonomy" id="491253"/>
    <lineage>
        <taxon>Eukaryota</taxon>
        <taxon>Fungi</taxon>
        <taxon>Dikarya</taxon>
        <taxon>Ascomycota</taxon>
        <taxon>Pezizomycotina</taxon>
        <taxon>Sordariomycetes</taxon>
        <taxon>Hypocreomycetidae</taxon>
        <taxon>Hypocreales</taxon>
        <taxon>Hypocreaceae</taxon>
        <taxon>Cladobotryum</taxon>
    </lineage>
</organism>
<dbReference type="CDD" id="cd12148">
    <property type="entry name" value="fungal_TF_MHR"/>
    <property type="match status" value="1"/>
</dbReference>
<feature type="domain" description="Xylanolytic transcriptional activator regulatory" evidence="7">
    <location>
        <begin position="325"/>
        <end position="425"/>
    </location>
</feature>
<feature type="compositionally biased region" description="Polar residues" evidence="6">
    <location>
        <begin position="553"/>
        <end position="565"/>
    </location>
</feature>
<feature type="domain" description="Xylanolytic transcriptional activator regulatory" evidence="7">
    <location>
        <begin position="209"/>
        <end position="286"/>
    </location>
</feature>
<evidence type="ECO:0000256" key="6">
    <source>
        <dbReference type="SAM" id="MobiDB-lite"/>
    </source>
</evidence>
<feature type="compositionally biased region" description="Basic and acidic residues" evidence="6">
    <location>
        <begin position="46"/>
        <end position="69"/>
    </location>
</feature>
<dbReference type="EMBL" id="JAVFKD010000014">
    <property type="protein sequence ID" value="KAK5991111.1"/>
    <property type="molecule type" value="Genomic_DNA"/>
</dbReference>
<evidence type="ECO:0000256" key="2">
    <source>
        <dbReference type="ARBA" id="ARBA00022723"/>
    </source>
</evidence>
<sequence length="815" mass="89813">MDPAGMSSGPVRGPLRDLHRGLLPVLLLPELQLTCRLSNEGPRLPVEVRGHPDNDRDYRHPRTRTEKSAKQAAKSRRGDGARSRSRAIASTDDWDSLPSLDDLIDGVNRFTRYYFQLGFISKQQFPDRLRRDHRSVNLFLLLSILSISARLSPALRARYGNGVKAAEYFMERASSIAVGEIYQEPTLERCQAFYLLSIAQQGSGLRNKSYINMGISVRMAQLMQLHREETYHIQNATPELIVRAESARRTLWMLHSQDSLHSGPLSPVSLAASDITALLPCNEEDFANGREPKSRAALEGTPPAMETPALISDPHRSLFATLMQIHHLWGTVGRRAVKCGKSSRPWEENSEFFKMNQWLMEWERGLPDDHRWSPYFLRTHKANGQDLAYLCVTMMTRLCHIVLRRPYLIDIIQNDTKDPRKVSFFSKLSAELFQHVHKLYEQIDAQFSDRTPDESVGAQIAAFCVYSCGLFSGYLSRYPHICQDPILAREGPSMLRRTRTILIECKQVWPLASRWEEALERLTRDPNSTLLPQEGSMADGKDPVPQPIRQMHSLASSATSTNAPNTPHIPNGPMQHLSPLSASLPEPAIPRLQTDYPPGPPSLHSSHHNSPQNSAVTSLPPTQPSLSTTPAVTAFTPFPSPSSTAAASTASTASIATPTASAISAPTTSIAIIPTPTTYGFAQCPNSTPSYSATATATATAPYTSSCSGSSRASIRPPSGPIQHHPQPHPHHPLPPSGSAGNLPRQPAVDGLGMLIEAFDSHQQPPPYAMAVAGTPQFYQPLGPSNDGFEGELQFYIDGTNNSGWMPPDGWLEGI</sequence>